<comment type="caution">
    <text evidence="13">The sequence shown here is derived from an EMBL/GenBank/DDBJ whole genome shotgun (WGS) entry which is preliminary data.</text>
</comment>
<feature type="domain" description="CBS" evidence="12">
    <location>
        <begin position="466"/>
        <end position="522"/>
    </location>
</feature>
<feature type="transmembrane region" description="Helical" evidence="11">
    <location>
        <begin position="288"/>
        <end position="308"/>
    </location>
</feature>
<feature type="domain" description="CBS" evidence="12">
    <location>
        <begin position="531"/>
        <end position="591"/>
    </location>
</feature>
<dbReference type="PRINTS" id="PR00762">
    <property type="entry name" value="CLCHANNEL"/>
</dbReference>
<keyword evidence="10" id="KW-0129">CBS domain</keyword>
<keyword evidence="7" id="KW-0869">Chloride channel</keyword>
<dbReference type="SUPFAM" id="SSF116726">
    <property type="entry name" value="TrkA C-terminal domain-like"/>
    <property type="match status" value="1"/>
</dbReference>
<dbReference type="EMBL" id="JAHJDP010000099">
    <property type="protein sequence ID" value="MBU2692759.1"/>
    <property type="molecule type" value="Genomic_DNA"/>
</dbReference>
<feature type="transmembrane region" description="Helical" evidence="11">
    <location>
        <begin position="248"/>
        <end position="268"/>
    </location>
</feature>
<feature type="transmembrane region" description="Helical" evidence="11">
    <location>
        <begin position="173"/>
        <end position="198"/>
    </location>
</feature>
<dbReference type="Pfam" id="PF00571">
    <property type="entry name" value="CBS"/>
    <property type="match status" value="2"/>
</dbReference>
<evidence type="ECO:0000313" key="13">
    <source>
        <dbReference type="EMBL" id="MBU2692759.1"/>
    </source>
</evidence>
<proteinExistence type="predicted"/>
<dbReference type="Gene3D" id="3.10.580.10">
    <property type="entry name" value="CBS-domain"/>
    <property type="match status" value="1"/>
</dbReference>
<feature type="transmembrane region" description="Helical" evidence="11">
    <location>
        <begin position="77"/>
        <end position="99"/>
    </location>
</feature>
<dbReference type="Pfam" id="PF00654">
    <property type="entry name" value="Voltage_CLC"/>
    <property type="match status" value="1"/>
</dbReference>
<comment type="subcellular location">
    <subcellularLocation>
        <location evidence="1">Membrane</location>
        <topology evidence="1">Multi-pass membrane protein</topology>
    </subcellularLocation>
</comment>
<dbReference type="Gene3D" id="1.10.3080.10">
    <property type="entry name" value="Clc chloride channel"/>
    <property type="match status" value="1"/>
</dbReference>
<protein>
    <submittedName>
        <fullName evidence="13">Chloride channel protein</fullName>
    </submittedName>
</protein>
<evidence type="ECO:0000256" key="5">
    <source>
        <dbReference type="ARBA" id="ARBA00023065"/>
    </source>
</evidence>
<sequence>MKSAGERGTSVFRAGTPILRRLHFRLGDRTSMLLLATLIGIAGGFGAVFFRWLIGALQDLAWGSGGTPLEKVTRAAWYWRLLIPSLGGFLVGLIVKFLAPEAKGHGVPEVMYAVARLGGVIRPIVAVAKSFASAICIAAGGSVGREGPIVQIGSAIGSTLGQLLRLSSRKIRTCVGCGAAAGIAATFNAPIAGAFFAAEVILGEFGVGSFGSVVVSSVSATVISRTLLGNVAAFEIPTYAIIHPAEMFNYVILGLLAAVTGVVFIRGLHWSEDFFDRLRRVPDFLQPVIGGLGIGVIALVLPQITGVGYDTITAALEGHLSLGILIAILVAKLVATNLTLGSGGSGGIFAPSLLMGAALGGIVGRLAAMILPFPMASSGAYAVVGMGAMVAAATHAPITAILIIFELTGDYRVILGLMISCIIGVVLAQRLCGESIYTIKLVRRGINIFAGREVNVLRQIKVRDILRRDIQTVSQDAKFDALYHFLVESPHYEFFVVDQEGNLLGAISVDDLRRNLPHLEDLKDVAIAADLISGPLIYLRENDDLDCAMQQFEKQTLEELPVLPTGGSMNPIGVIQRQDVIRAYNKEILKVDLAGSFSSRIASAARFRTWETVGGYVLAQMETPPHLSKRPLESLRLRQDRGVQIILIEKPNAQGEARFSLPTGNSQLDTADRIIVFGRREDVDALSRETV</sequence>
<accession>A0A948S038</accession>
<feature type="transmembrane region" description="Helical" evidence="11">
    <location>
        <begin position="33"/>
        <end position="57"/>
    </location>
</feature>
<name>A0A948S038_UNCEI</name>
<evidence type="ECO:0000256" key="10">
    <source>
        <dbReference type="PROSITE-ProRule" id="PRU00703"/>
    </source>
</evidence>
<evidence type="ECO:0000256" key="8">
    <source>
        <dbReference type="ARBA" id="ARBA00023214"/>
    </source>
</evidence>
<dbReference type="InterPro" id="IPR001807">
    <property type="entry name" value="ClC"/>
</dbReference>
<keyword evidence="5" id="KW-0406">Ion transport</keyword>
<evidence type="ECO:0000256" key="6">
    <source>
        <dbReference type="ARBA" id="ARBA00023136"/>
    </source>
</evidence>
<keyword evidence="4 11" id="KW-1133">Transmembrane helix</keyword>
<dbReference type="AlphaFoldDB" id="A0A948S038"/>
<feature type="transmembrane region" description="Helical" evidence="11">
    <location>
        <begin position="320"/>
        <end position="340"/>
    </location>
</feature>
<dbReference type="Gene3D" id="3.30.70.1450">
    <property type="entry name" value="Regulator of K+ conductance, C-terminal domain"/>
    <property type="match status" value="1"/>
</dbReference>
<evidence type="ECO:0000256" key="7">
    <source>
        <dbReference type="ARBA" id="ARBA00023173"/>
    </source>
</evidence>
<dbReference type="PANTHER" id="PTHR43427:SF6">
    <property type="entry name" value="CHLORIDE CHANNEL PROTEIN CLC-E"/>
    <property type="match status" value="1"/>
</dbReference>
<dbReference type="InterPro" id="IPR000644">
    <property type="entry name" value="CBS_dom"/>
</dbReference>
<evidence type="ECO:0000256" key="9">
    <source>
        <dbReference type="ARBA" id="ARBA00023303"/>
    </source>
</evidence>
<feature type="transmembrane region" description="Helical" evidence="11">
    <location>
        <begin position="380"/>
        <end position="405"/>
    </location>
</feature>
<organism evidence="13 14">
    <name type="scientific">Eiseniibacteriota bacterium</name>
    <dbReference type="NCBI Taxonomy" id="2212470"/>
    <lineage>
        <taxon>Bacteria</taxon>
        <taxon>Candidatus Eiseniibacteriota</taxon>
    </lineage>
</organism>
<dbReference type="Proteomes" id="UP000777784">
    <property type="component" value="Unassembled WGS sequence"/>
</dbReference>
<evidence type="ECO:0000256" key="4">
    <source>
        <dbReference type="ARBA" id="ARBA00022989"/>
    </source>
</evidence>
<dbReference type="InterPro" id="IPR046342">
    <property type="entry name" value="CBS_dom_sf"/>
</dbReference>
<dbReference type="InterPro" id="IPR014743">
    <property type="entry name" value="Cl-channel_core"/>
</dbReference>
<dbReference type="SUPFAM" id="SSF81340">
    <property type="entry name" value="Clc chloride channel"/>
    <property type="match status" value="1"/>
</dbReference>
<dbReference type="PROSITE" id="PS51371">
    <property type="entry name" value="CBS"/>
    <property type="match status" value="2"/>
</dbReference>
<keyword evidence="9" id="KW-0407">Ion channel</keyword>
<keyword evidence="3 11" id="KW-0812">Transmembrane</keyword>
<evidence type="ECO:0000256" key="1">
    <source>
        <dbReference type="ARBA" id="ARBA00004141"/>
    </source>
</evidence>
<dbReference type="SUPFAM" id="SSF54631">
    <property type="entry name" value="CBS-domain pair"/>
    <property type="match status" value="1"/>
</dbReference>
<dbReference type="InterPro" id="IPR050368">
    <property type="entry name" value="ClC-type_chloride_channel"/>
</dbReference>
<gene>
    <name evidence="13" type="ORF">KJ970_17720</name>
</gene>
<evidence type="ECO:0000256" key="2">
    <source>
        <dbReference type="ARBA" id="ARBA00022448"/>
    </source>
</evidence>
<feature type="transmembrane region" description="Helical" evidence="11">
    <location>
        <begin position="210"/>
        <end position="228"/>
    </location>
</feature>
<evidence type="ECO:0000256" key="11">
    <source>
        <dbReference type="SAM" id="Phobius"/>
    </source>
</evidence>
<keyword evidence="8" id="KW-0868">Chloride</keyword>
<dbReference type="InterPro" id="IPR036721">
    <property type="entry name" value="RCK_C_sf"/>
</dbReference>
<dbReference type="CDD" id="cd00400">
    <property type="entry name" value="Voltage_gated_ClC"/>
    <property type="match status" value="1"/>
</dbReference>
<feature type="transmembrane region" description="Helical" evidence="11">
    <location>
        <begin position="411"/>
        <end position="433"/>
    </location>
</feature>
<evidence type="ECO:0000256" key="3">
    <source>
        <dbReference type="ARBA" id="ARBA00022692"/>
    </source>
</evidence>
<keyword evidence="2" id="KW-0813">Transport</keyword>
<keyword evidence="6 11" id="KW-0472">Membrane</keyword>
<reference evidence="13" key="1">
    <citation type="submission" date="2021-05" db="EMBL/GenBank/DDBJ databases">
        <title>Energy efficiency and biological interactions define the core microbiome of deep oligotrophic groundwater.</title>
        <authorList>
            <person name="Mehrshad M."/>
            <person name="Lopez-Fernandez M."/>
            <person name="Bell E."/>
            <person name="Bernier-Latmani R."/>
            <person name="Bertilsson S."/>
            <person name="Dopson M."/>
        </authorList>
    </citation>
    <scope>NUCLEOTIDE SEQUENCE</scope>
    <source>
        <strain evidence="13">Modern_marine.mb.64</strain>
    </source>
</reference>
<dbReference type="GO" id="GO:0034707">
    <property type="term" value="C:chloride channel complex"/>
    <property type="evidence" value="ECO:0007669"/>
    <property type="project" value="UniProtKB-KW"/>
</dbReference>
<dbReference type="PANTHER" id="PTHR43427">
    <property type="entry name" value="CHLORIDE CHANNEL PROTEIN CLC-E"/>
    <property type="match status" value="1"/>
</dbReference>
<feature type="transmembrane region" description="Helical" evidence="11">
    <location>
        <begin position="346"/>
        <end position="368"/>
    </location>
</feature>
<dbReference type="GO" id="GO:0005254">
    <property type="term" value="F:chloride channel activity"/>
    <property type="evidence" value="ECO:0007669"/>
    <property type="project" value="UniProtKB-KW"/>
</dbReference>
<evidence type="ECO:0000259" key="12">
    <source>
        <dbReference type="PROSITE" id="PS51371"/>
    </source>
</evidence>
<evidence type="ECO:0000313" key="14">
    <source>
        <dbReference type="Proteomes" id="UP000777784"/>
    </source>
</evidence>
<dbReference type="GO" id="GO:0006813">
    <property type="term" value="P:potassium ion transport"/>
    <property type="evidence" value="ECO:0007669"/>
    <property type="project" value="InterPro"/>
</dbReference>